<accession>A0ABS8BG19</accession>
<dbReference type="PANTHER" id="PTHR45398">
    <property type="match status" value="1"/>
</dbReference>
<dbReference type="InterPro" id="IPR023213">
    <property type="entry name" value="CAT-like_dom_sf"/>
</dbReference>
<dbReference type="PANTHER" id="PTHR45398:SF1">
    <property type="entry name" value="ENZYME, PUTATIVE (JCVI)-RELATED"/>
    <property type="match status" value="1"/>
</dbReference>
<proteinExistence type="predicted"/>
<keyword evidence="3" id="KW-1185">Reference proteome</keyword>
<dbReference type="EMBL" id="JAJAUY010000273">
    <property type="protein sequence ID" value="MCB5183577.1"/>
    <property type="molecule type" value="Genomic_DNA"/>
</dbReference>
<evidence type="ECO:0000259" key="1">
    <source>
        <dbReference type="Pfam" id="PF00668"/>
    </source>
</evidence>
<protein>
    <submittedName>
        <fullName evidence="2">Condensation domain-containing protein</fullName>
    </submittedName>
</protein>
<sequence>RPELVARPRPAELPASFAQQRLWFLDRLEGASATYNLPVAFTVSGRVDARALELALGDVVARHESLRTVFAEAADGGRATQVILPPQPFVLNRVACSPQEHAEAVRAAAGHVFDLAVDLPLRATLVSTGEEEHVLLLLLHHIAGDGASMGPLTRDLGEAYAARLGGEAPSWAPLAVQYADYTLWQQRLLGEEGDPG</sequence>
<feature type="non-terminal residue" evidence="2">
    <location>
        <position position="196"/>
    </location>
</feature>
<dbReference type="Proteomes" id="UP001199054">
    <property type="component" value="Unassembled WGS sequence"/>
</dbReference>
<comment type="caution">
    <text evidence="2">The sequence shown here is derived from an EMBL/GenBank/DDBJ whole genome shotgun (WGS) entry which is preliminary data.</text>
</comment>
<evidence type="ECO:0000313" key="3">
    <source>
        <dbReference type="Proteomes" id="UP001199054"/>
    </source>
</evidence>
<dbReference type="InterPro" id="IPR001242">
    <property type="entry name" value="Condensation_dom"/>
</dbReference>
<name>A0ABS8BG19_9ACTN</name>
<feature type="non-terminal residue" evidence="2">
    <location>
        <position position="1"/>
    </location>
</feature>
<organism evidence="2 3">
    <name type="scientific">Streptomyces antimicrobicus</name>
    <dbReference type="NCBI Taxonomy" id="2883108"/>
    <lineage>
        <taxon>Bacteria</taxon>
        <taxon>Bacillati</taxon>
        <taxon>Actinomycetota</taxon>
        <taxon>Actinomycetes</taxon>
        <taxon>Kitasatosporales</taxon>
        <taxon>Streptomycetaceae</taxon>
        <taxon>Streptomyces</taxon>
    </lineage>
</organism>
<dbReference type="Pfam" id="PF00668">
    <property type="entry name" value="Condensation"/>
    <property type="match status" value="1"/>
</dbReference>
<gene>
    <name evidence="2" type="ORF">LG632_30015</name>
</gene>
<reference evidence="2 3" key="1">
    <citation type="submission" date="2021-10" db="EMBL/GenBank/DDBJ databases">
        <title>Streptomyces sp. strain SMC 277, a novel streptomycete isolated from soil.</title>
        <authorList>
            <person name="Chanama M."/>
        </authorList>
    </citation>
    <scope>NUCLEOTIDE SEQUENCE [LARGE SCALE GENOMIC DNA]</scope>
    <source>
        <strain evidence="2 3">SMC 277</strain>
    </source>
</reference>
<feature type="domain" description="Condensation" evidence="1">
    <location>
        <begin position="12"/>
        <end position="191"/>
    </location>
</feature>
<evidence type="ECO:0000313" key="2">
    <source>
        <dbReference type="EMBL" id="MCB5183577.1"/>
    </source>
</evidence>
<dbReference type="Gene3D" id="3.30.559.10">
    <property type="entry name" value="Chloramphenicol acetyltransferase-like domain"/>
    <property type="match status" value="1"/>
</dbReference>
<dbReference type="RefSeq" id="WP_226731083.1">
    <property type="nucleotide sequence ID" value="NZ_JAJAUY010000273.1"/>
</dbReference>
<dbReference type="SUPFAM" id="SSF52777">
    <property type="entry name" value="CoA-dependent acyltransferases"/>
    <property type="match status" value="1"/>
</dbReference>